<dbReference type="InterPro" id="IPR001128">
    <property type="entry name" value="Cyt_P450"/>
</dbReference>
<dbReference type="EMBL" id="SKBQ01000074">
    <property type="protein sequence ID" value="TPX08762.1"/>
    <property type="molecule type" value="Genomic_DNA"/>
</dbReference>
<dbReference type="InterPro" id="IPR036396">
    <property type="entry name" value="Cyt_P450_sf"/>
</dbReference>
<dbReference type="GO" id="GO:0005506">
    <property type="term" value="F:iron ion binding"/>
    <property type="evidence" value="ECO:0007669"/>
    <property type="project" value="InterPro"/>
</dbReference>
<comment type="cofactor">
    <cofactor evidence="1 8">
        <name>heme</name>
        <dbReference type="ChEBI" id="CHEBI:30413"/>
    </cofactor>
</comment>
<dbReference type="Pfam" id="PF00067">
    <property type="entry name" value="p450"/>
    <property type="match status" value="1"/>
</dbReference>
<dbReference type="PANTHER" id="PTHR46206:SF6">
    <property type="entry name" value="CYTOCHROME P450 MONOOXYGENASE AN1598-RELATED"/>
    <property type="match status" value="1"/>
</dbReference>
<evidence type="ECO:0000256" key="6">
    <source>
        <dbReference type="ARBA" id="ARBA00023004"/>
    </source>
</evidence>
<dbReference type="STRING" id="1093900.A0A507AI00"/>
<keyword evidence="8 9" id="KW-0349">Heme</keyword>
<evidence type="ECO:0000256" key="3">
    <source>
        <dbReference type="ARBA" id="ARBA00010617"/>
    </source>
</evidence>
<reference evidence="11 12" key="1">
    <citation type="submission" date="2019-06" db="EMBL/GenBank/DDBJ databases">
        <title>Draft genome sequence of the filamentous fungus Phialemoniopsis curvata isolated from diesel fuel.</title>
        <authorList>
            <person name="Varaljay V.A."/>
            <person name="Lyon W.J."/>
            <person name="Crouch A.L."/>
            <person name="Drake C.E."/>
            <person name="Hollomon J.M."/>
            <person name="Nadeau L.J."/>
            <person name="Nunn H.S."/>
            <person name="Stevenson B.S."/>
            <person name="Bojanowski C.L."/>
            <person name="Crookes-Goodson W.J."/>
        </authorList>
    </citation>
    <scope>NUCLEOTIDE SEQUENCE [LARGE SCALE GENOMIC DNA]</scope>
    <source>
        <strain evidence="11 12">D216</strain>
    </source>
</reference>
<keyword evidence="12" id="KW-1185">Reference proteome</keyword>
<evidence type="ECO:0000313" key="12">
    <source>
        <dbReference type="Proteomes" id="UP000319257"/>
    </source>
</evidence>
<evidence type="ECO:0000313" key="11">
    <source>
        <dbReference type="EMBL" id="TPX08762.1"/>
    </source>
</evidence>
<keyword evidence="10" id="KW-1133">Transmembrane helix</keyword>
<dbReference type="Gene3D" id="1.10.630.10">
    <property type="entry name" value="Cytochrome P450"/>
    <property type="match status" value="1"/>
</dbReference>
<evidence type="ECO:0000256" key="4">
    <source>
        <dbReference type="ARBA" id="ARBA00022723"/>
    </source>
</evidence>
<dbReference type="RefSeq" id="XP_030990473.1">
    <property type="nucleotide sequence ID" value="XM_031144829.1"/>
</dbReference>
<keyword evidence="7 9" id="KW-0503">Monooxygenase</keyword>
<organism evidence="11 12">
    <name type="scientific">Thyridium curvatum</name>
    <dbReference type="NCBI Taxonomy" id="1093900"/>
    <lineage>
        <taxon>Eukaryota</taxon>
        <taxon>Fungi</taxon>
        <taxon>Dikarya</taxon>
        <taxon>Ascomycota</taxon>
        <taxon>Pezizomycotina</taxon>
        <taxon>Sordariomycetes</taxon>
        <taxon>Sordariomycetidae</taxon>
        <taxon>Thyridiales</taxon>
        <taxon>Thyridiaceae</taxon>
        <taxon>Thyridium</taxon>
    </lineage>
</organism>
<dbReference type="OrthoDB" id="1844152at2759"/>
<sequence>MSTSSQRAGAAQADDLFCPASAIPQAMANHTNTYFGPGGILSKMESVADIYPVGQSLLRRGDRLNYYIALACVLLVAYFFRSKREKHVEAPFFKAGKLKWIFDAENQIRASYNKFYNKVYQIKATEGLQVLIPPSLVGELKGLPEDVLSAQEAVREALMSNYTKFSPGENSELLSALVRTKLTHNLARLVPQLKDELEYITATELSECKDWTPVKLQPFALRTIARLSGRAFVGPSLNRNEEWMQTSIKYAIDVFLSVVELQFFPTWMRSVAQHIVPHIRKTRRNVARARALLQPILEERVRDMDAPGFEAPDDLLQWVLGSLPEERRTDYQAQTELQLILSAASIHTTNSLLVDCFFDLAAETDVQEELRQEVLEVVADDDEWSKKDCIPRLKKLDSFIKEVQRTSGNITSFIRKVIKPITLSDGTYLPAGTKLLAPQTGISHDARYFPEPERFDALRFYRLRQQSDDDANRHQLTSLSDVNLNFGAGKHACPGRFFAGNEIKLVLAYFLLHYDMKLRDGQDRPRPVMMMMTKTPNPNVEIEFRRRSSVE</sequence>
<gene>
    <name evidence="11" type="ORF">E0L32_009824</name>
</gene>
<evidence type="ECO:0000256" key="1">
    <source>
        <dbReference type="ARBA" id="ARBA00001971"/>
    </source>
</evidence>
<evidence type="ECO:0000256" key="10">
    <source>
        <dbReference type="SAM" id="Phobius"/>
    </source>
</evidence>
<evidence type="ECO:0000256" key="8">
    <source>
        <dbReference type="PIRSR" id="PIRSR602403-1"/>
    </source>
</evidence>
<dbReference type="PRINTS" id="PR00465">
    <property type="entry name" value="EP450IV"/>
</dbReference>
<dbReference type="PROSITE" id="PS00086">
    <property type="entry name" value="CYTOCHROME_P450"/>
    <property type="match status" value="1"/>
</dbReference>
<dbReference type="CDD" id="cd11041">
    <property type="entry name" value="CYP503A1-like"/>
    <property type="match status" value="1"/>
</dbReference>
<dbReference type="GeneID" id="41977271"/>
<evidence type="ECO:0000256" key="5">
    <source>
        <dbReference type="ARBA" id="ARBA00023002"/>
    </source>
</evidence>
<evidence type="ECO:0008006" key="13">
    <source>
        <dbReference type="Google" id="ProtNLM"/>
    </source>
</evidence>
<keyword evidence="5 9" id="KW-0560">Oxidoreductase</keyword>
<comment type="caution">
    <text evidence="11">The sequence shown here is derived from an EMBL/GenBank/DDBJ whole genome shotgun (WGS) entry which is preliminary data.</text>
</comment>
<keyword evidence="10" id="KW-0472">Membrane</keyword>
<dbReference type="GO" id="GO:0016705">
    <property type="term" value="F:oxidoreductase activity, acting on paired donors, with incorporation or reduction of molecular oxygen"/>
    <property type="evidence" value="ECO:0007669"/>
    <property type="project" value="InterPro"/>
</dbReference>
<dbReference type="SUPFAM" id="SSF48264">
    <property type="entry name" value="Cytochrome P450"/>
    <property type="match status" value="1"/>
</dbReference>
<keyword evidence="10" id="KW-0812">Transmembrane</keyword>
<dbReference type="InParanoid" id="A0A507AI00"/>
<dbReference type="AlphaFoldDB" id="A0A507AI00"/>
<dbReference type="GO" id="GO:0004497">
    <property type="term" value="F:monooxygenase activity"/>
    <property type="evidence" value="ECO:0007669"/>
    <property type="project" value="UniProtKB-KW"/>
</dbReference>
<accession>A0A507AI00</accession>
<proteinExistence type="inferred from homology"/>
<keyword evidence="6 8" id="KW-0408">Iron</keyword>
<evidence type="ECO:0000256" key="9">
    <source>
        <dbReference type="RuleBase" id="RU000461"/>
    </source>
</evidence>
<feature type="binding site" description="axial binding residue" evidence="8">
    <location>
        <position position="493"/>
    </location>
    <ligand>
        <name>heme</name>
        <dbReference type="ChEBI" id="CHEBI:30413"/>
    </ligand>
    <ligandPart>
        <name>Fe</name>
        <dbReference type="ChEBI" id="CHEBI:18248"/>
    </ligandPart>
</feature>
<comment type="similarity">
    <text evidence="3 9">Belongs to the cytochrome P450 family.</text>
</comment>
<dbReference type="PANTHER" id="PTHR46206">
    <property type="entry name" value="CYTOCHROME P450"/>
    <property type="match status" value="1"/>
</dbReference>
<comment type="subcellular location">
    <subcellularLocation>
        <location evidence="2">Membrane</location>
        <topology evidence="2">Single-pass membrane protein</topology>
    </subcellularLocation>
</comment>
<dbReference type="InterPro" id="IPR017972">
    <property type="entry name" value="Cyt_P450_CS"/>
</dbReference>
<name>A0A507AI00_9PEZI</name>
<dbReference type="InterPro" id="IPR002403">
    <property type="entry name" value="Cyt_P450_E_grp-IV"/>
</dbReference>
<evidence type="ECO:0000256" key="7">
    <source>
        <dbReference type="ARBA" id="ARBA00023033"/>
    </source>
</evidence>
<evidence type="ECO:0000256" key="2">
    <source>
        <dbReference type="ARBA" id="ARBA00004167"/>
    </source>
</evidence>
<keyword evidence="4 8" id="KW-0479">Metal-binding</keyword>
<dbReference type="GO" id="GO:0016020">
    <property type="term" value="C:membrane"/>
    <property type="evidence" value="ECO:0007669"/>
    <property type="project" value="UniProtKB-SubCell"/>
</dbReference>
<protein>
    <recommendedName>
        <fullName evidence="13">Cytochrome P450</fullName>
    </recommendedName>
</protein>
<dbReference type="Proteomes" id="UP000319257">
    <property type="component" value="Unassembled WGS sequence"/>
</dbReference>
<feature type="transmembrane region" description="Helical" evidence="10">
    <location>
        <begin position="64"/>
        <end position="80"/>
    </location>
</feature>
<dbReference type="GO" id="GO:0020037">
    <property type="term" value="F:heme binding"/>
    <property type="evidence" value="ECO:0007669"/>
    <property type="project" value="InterPro"/>
</dbReference>